<dbReference type="KEGG" id="ota:OT_ostta04g00410"/>
<dbReference type="Proteomes" id="UP000195557">
    <property type="component" value="Unassembled WGS sequence"/>
</dbReference>
<dbReference type="SUPFAM" id="SSF81338">
    <property type="entry name" value="Aquaporin-like"/>
    <property type="match status" value="1"/>
</dbReference>
<accession>A0A454XVZ1</accession>
<sequence>MSDAMTSFTDEFVSSFVVSGCLASLGVQARVLQTSVVPIATRLLNAPDFILDDVSAMVTMLFVNLVIIFGPTYVTLSRGAANNPVVYVLKAMLGRCGKRRAGANALASIAAHIASLYALDRAATAFPEYFPGKAPVRALIPSGGFTRGALAEAAVTSANFIFAGLAEKTFSSPLLPAIGSGFYVLTMMMEGCKNSCGYMNPSPVIASHVVAGNIFSREALDAIGTYVVGALLGCVITWLVAKATTPEPKSVRRQRSTSKAAQRSLSKRQPSARSKAKSS</sequence>
<keyword evidence="9" id="KW-1185">Reference proteome</keyword>
<keyword evidence="4 6" id="KW-0472">Membrane</keyword>
<evidence type="ECO:0000313" key="8">
    <source>
        <dbReference type="EMBL" id="OUS49241.1"/>
    </source>
</evidence>
<feature type="transmembrane region" description="Helical" evidence="6">
    <location>
        <begin position="223"/>
        <end position="245"/>
    </location>
</feature>
<comment type="subcellular location">
    <subcellularLocation>
        <location evidence="1">Membrane</location>
        <topology evidence="1">Multi-pass membrane protein</topology>
    </subcellularLocation>
</comment>
<evidence type="ECO:0000256" key="1">
    <source>
        <dbReference type="ARBA" id="ARBA00004141"/>
    </source>
</evidence>
<gene>
    <name evidence="8" type="ORF">BE221DRAFT_5452</name>
    <name evidence="7" type="ORF">OT_ostta04g00410</name>
</gene>
<feature type="region of interest" description="Disordered" evidence="5">
    <location>
        <begin position="245"/>
        <end position="279"/>
    </location>
</feature>
<dbReference type="InterPro" id="IPR023271">
    <property type="entry name" value="Aquaporin-like"/>
</dbReference>
<protein>
    <submittedName>
        <fullName evidence="7">Aquaporin-like</fullName>
    </submittedName>
</protein>
<dbReference type="GeneID" id="9834174"/>
<dbReference type="InParanoid" id="Q01BK0"/>
<proteinExistence type="predicted"/>
<evidence type="ECO:0000256" key="6">
    <source>
        <dbReference type="SAM" id="Phobius"/>
    </source>
</evidence>
<feature type="transmembrane region" description="Helical" evidence="6">
    <location>
        <begin position="53"/>
        <end position="74"/>
    </location>
</feature>
<accession>A0A1Y5II57</accession>
<evidence type="ECO:0000313" key="9">
    <source>
        <dbReference type="Proteomes" id="UP000009170"/>
    </source>
</evidence>
<dbReference type="Gene3D" id="1.20.1080.10">
    <property type="entry name" value="Glycerol uptake facilitator protein"/>
    <property type="match status" value="1"/>
</dbReference>
<evidence type="ECO:0000256" key="2">
    <source>
        <dbReference type="ARBA" id="ARBA00022692"/>
    </source>
</evidence>
<keyword evidence="2 6" id="KW-0812">Transmembrane</keyword>
<organism evidence="7 9">
    <name type="scientific">Ostreococcus tauri</name>
    <name type="common">Marine green alga</name>
    <dbReference type="NCBI Taxonomy" id="70448"/>
    <lineage>
        <taxon>Eukaryota</taxon>
        <taxon>Viridiplantae</taxon>
        <taxon>Chlorophyta</taxon>
        <taxon>Mamiellophyceae</taxon>
        <taxon>Mamiellales</taxon>
        <taxon>Bathycoccaceae</taxon>
        <taxon>Ostreococcus</taxon>
    </lineage>
</organism>
<reference evidence="7" key="2">
    <citation type="journal article" date="2014" name="BMC Genomics">
        <title>An improved genome of the model marine alga Ostreococcus tauri unfolds by assessing Illumina de novo assemblies.</title>
        <authorList>
            <person name="Blanc-Mathieu R."/>
            <person name="Verhelst B."/>
            <person name="Derelle E."/>
            <person name="Rombauts S."/>
            <person name="Bouget F.Y."/>
            <person name="Carre I."/>
            <person name="Chateau A."/>
            <person name="Eyre-Walker A."/>
            <person name="Grimsley N."/>
            <person name="Moreau H."/>
            <person name="Piegu B."/>
            <person name="Rivals E."/>
            <person name="Schackwitz W."/>
            <person name="Van de Peer Y."/>
            <person name="Piganeau G."/>
        </authorList>
    </citation>
    <scope>NUCLEOTIDE SEQUENCE</scope>
    <source>
        <strain evidence="7">RCC4221</strain>
    </source>
</reference>
<evidence type="ECO:0000256" key="3">
    <source>
        <dbReference type="ARBA" id="ARBA00022989"/>
    </source>
</evidence>
<evidence type="ECO:0000256" key="4">
    <source>
        <dbReference type="ARBA" id="ARBA00023136"/>
    </source>
</evidence>
<feature type="compositionally biased region" description="Polar residues" evidence="5">
    <location>
        <begin position="257"/>
        <end position="273"/>
    </location>
</feature>
<dbReference type="OMA" id="CGFMNPA"/>
<keyword evidence="3 6" id="KW-1133">Transmembrane helix</keyword>
<name>Q01BK0_OSTTA</name>
<reference evidence="8" key="3">
    <citation type="submission" date="2017-04" db="EMBL/GenBank/DDBJ databases">
        <title>Population genomics of picophytoplankton unveils novel chromosome hypervariability.</title>
        <authorList>
            <consortium name="DOE Joint Genome Institute"/>
            <person name="Blanc-Mathieu R."/>
            <person name="Krasovec M."/>
            <person name="Hebrard M."/>
            <person name="Yau S."/>
            <person name="Desgranges E."/>
            <person name="Martin J."/>
            <person name="Schackwitz W."/>
            <person name="Kuo A."/>
            <person name="Salin G."/>
            <person name="Donnadieu C."/>
            <person name="Desdevises Y."/>
            <person name="Sanchez-Ferandin S."/>
            <person name="Moreau H."/>
            <person name="Rivals E."/>
            <person name="Grigoriev I.V."/>
            <person name="Grimsley N."/>
            <person name="Eyre-Walker A."/>
            <person name="Piganeau G."/>
        </authorList>
    </citation>
    <scope>NUCLEOTIDE SEQUENCE [LARGE SCALE GENOMIC DNA]</scope>
    <source>
        <strain evidence="8">RCC 1115</strain>
    </source>
</reference>
<dbReference type="AlphaFoldDB" id="Q01BK0"/>
<dbReference type="RefSeq" id="XP_003078566.1">
    <property type="nucleotide sequence ID" value="XM_003078518.1"/>
</dbReference>
<dbReference type="EMBL" id="CAID01000004">
    <property type="protein sequence ID" value="CAL51446.1"/>
    <property type="molecule type" value="Genomic_DNA"/>
</dbReference>
<evidence type="ECO:0000256" key="5">
    <source>
        <dbReference type="SAM" id="MobiDB-lite"/>
    </source>
</evidence>
<dbReference type="OrthoDB" id="498716at2759"/>
<reference evidence="7 9" key="1">
    <citation type="journal article" date="2006" name="Proc. Natl. Acad. Sci. U.S.A.">
        <title>Genome analysis of the smallest free-living eukaryote Ostreococcus tauri unveils many unique features.</title>
        <authorList>
            <person name="Derelle E."/>
            <person name="Ferraz C."/>
            <person name="Rombauts S."/>
            <person name="Rouze P."/>
            <person name="Worden A.Z."/>
            <person name="Robbens S."/>
            <person name="Partensky F."/>
            <person name="Degroeve S."/>
            <person name="Echeynie S."/>
            <person name="Cooke R."/>
            <person name="Saeys Y."/>
            <person name="Wuyts J."/>
            <person name="Jabbari K."/>
            <person name="Bowler C."/>
            <person name="Panaud O."/>
            <person name="Piegu B."/>
            <person name="Ball S.G."/>
            <person name="Ral J.-P."/>
            <person name="Bouget F.-Y."/>
            <person name="Piganeau G."/>
            <person name="De Baets B."/>
            <person name="Picard A."/>
            <person name="Delseny M."/>
            <person name="Demaille J."/>
            <person name="Van de Peer Y."/>
            <person name="Moreau H."/>
        </authorList>
    </citation>
    <scope>NUCLEOTIDE SEQUENCE [LARGE SCALE GENOMIC DNA]</scope>
    <source>
        <strain evidence="7 9">OTTH0595</strain>
    </source>
</reference>
<dbReference type="Proteomes" id="UP000009170">
    <property type="component" value="Unassembled WGS sequence"/>
</dbReference>
<dbReference type="GO" id="GO:0016020">
    <property type="term" value="C:membrane"/>
    <property type="evidence" value="ECO:0007669"/>
    <property type="project" value="UniProtKB-SubCell"/>
</dbReference>
<dbReference type="EMBL" id="KZ155771">
    <property type="protein sequence ID" value="OUS49241.1"/>
    <property type="molecule type" value="Genomic_DNA"/>
</dbReference>
<accession>Q01BK0</accession>
<evidence type="ECO:0000313" key="7">
    <source>
        <dbReference type="EMBL" id="CAL51446.1"/>
    </source>
</evidence>